<evidence type="ECO:0008006" key="10">
    <source>
        <dbReference type="Google" id="ProtNLM"/>
    </source>
</evidence>
<comment type="caution">
    <text evidence="8">The sequence shown here is derived from an EMBL/GenBank/DDBJ whole genome shotgun (WGS) entry which is preliminary data.</text>
</comment>
<evidence type="ECO:0000313" key="9">
    <source>
        <dbReference type="Proteomes" id="UP000824782"/>
    </source>
</evidence>
<feature type="compositionally biased region" description="Polar residues" evidence="7">
    <location>
        <begin position="1"/>
        <end position="17"/>
    </location>
</feature>
<keyword evidence="4" id="KW-0963">Cytoplasm</keyword>
<evidence type="ECO:0000256" key="4">
    <source>
        <dbReference type="ARBA" id="ARBA00022490"/>
    </source>
</evidence>
<dbReference type="GO" id="GO:0005634">
    <property type="term" value="C:nucleus"/>
    <property type="evidence" value="ECO:0007669"/>
    <property type="project" value="UniProtKB-SubCell"/>
</dbReference>
<reference evidence="8" key="1">
    <citation type="thesis" date="2020" institute="ProQuest LLC" country="789 East Eisenhower Parkway, Ann Arbor, MI, USA">
        <title>Comparative Genomics and Chromosome Evolution.</title>
        <authorList>
            <person name="Mudd A.B."/>
        </authorList>
    </citation>
    <scope>NUCLEOTIDE SEQUENCE</scope>
    <source>
        <strain evidence="8">237g6f4</strain>
        <tissue evidence="8">Blood</tissue>
    </source>
</reference>
<feature type="region of interest" description="Disordered" evidence="7">
    <location>
        <begin position="1"/>
        <end position="192"/>
    </location>
</feature>
<comment type="subcellular location">
    <subcellularLocation>
        <location evidence="2">Cytoplasm</location>
    </subcellularLocation>
    <subcellularLocation>
        <location evidence="1">Nucleus</location>
    </subcellularLocation>
</comment>
<organism evidence="8 9">
    <name type="scientific">Engystomops pustulosus</name>
    <name type="common">Tungara frog</name>
    <name type="synonym">Physalaemus pustulosus</name>
    <dbReference type="NCBI Taxonomy" id="76066"/>
    <lineage>
        <taxon>Eukaryota</taxon>
        <taxon>Metazoa</taxon>
        <taxon>Chordata</taxon>
        <taxon>Craniata</taxon>
        <taxon>Vertebrata</taxon>
        <taxon>Euteleostomi</taxon>
        <taxon>Amphibia</taxon>
        <taxon>Batrachia</taxon>
        <taxon>Anura</taxon>
        <taxon>Neobatrachia</taxon>
        <taxon>Hyloidea</taxon>
        <taxon>Leptodactylidae</taxon>
        <taxon>Leiuperinae</taxon>
        <taxon>Engystomops</taxon>
    </lineage>
</organism>
<dbReference type="EMBL" id="WNYA01000008">
    <property type="protein sequence ID" value="KAG8557765.1"/>
    <property type="molecule type" value="Genomic_DNA"/>
</dbReference>
<evidence type="ECO:0000313" key="8">
    <source>
        <dbReference type="EMBL" id="KAG8557765.1"/>
    </source>
</evidence>
<evidence type="ECO:0000256" key="3">
    <source>
        <dbReference type="ARBA" id="ARBA00008329"/>
    </source>
</evidence>
<keyword evidence="6" id="KW-0539">Nucleus</keyword>
<comment type="similarity">
    <text evidence="3">Belongs to the JUPITER family.</text>
</comment>
<protein>
    <recommendedName>
        <fullName evidence="10">Hematological and neurological expressed 1-like protein</fullName>
    </recommendedName>
</protein>
<proteinExistence type="inferred from homology"/>
<accession>A0AAV7AE47</accession>
<dbReference type="PANTHER" id="PTHR34930:SF5">
    <property type="entry name" value="JUPITER MICROTUBULE ASSOCIATED HOMOLOG 2"/>
    <property type="match status" value="1"/>
</dbReference>
<feature type="compositionally biased region" description="Pro residues" evidence="7">
    <location>
        <begin position="132"/>
        <end position="141"/>
    </location>
</feature>
<dbReference type="Pfam" id="PF17054">
    <property type="entry name" value="JUPITER"/>
    <property type="match status" value="1"/>
</dbReference>
<dbReference type="GO" id="GO:0005737">
    <property type="term" value="C:cytoplasm"/>
    <property type="evidence" value="ECO:0007669"/>
    <property type="project" value="UniProtKB-SubCell"/>
</dbReference>
<sequence length="192" mass="20255">MTSTNTFQGLETSNKPSSRVLKPPGGGSSCIFANSDEGAAPRRQNKMSSNIFEGPVEPENVPKRSNPPGGKTSIFQQPEPVVSPARQNPPGGKGSDIFGDAKLLTSPKAHPNKPKDNISLKMEAPAKTTPAPVKPDPPAPAPEEKITPVAKEEKVAVPDPALAAHEPHLGPRPRCHNRVLNPPGGKSSVTFY</sequence>
<dbReference type="PANTHER" id="PTHR34930">
    <property type="entry name" value="GEO05313P1"/>
    <property type="match status" value="1"/>
</dbReference>
<evidence type="ECO:0000256" key="1">
    <source>
        <dbReference type="ARBA" id="ARBA00004123"/>
    </source>
</evidence>
<name>A0AAV7AE47_ENGPU</name>
<dbReference type="AlphaFoldDB" id="A0AAV7AE47"/>
<dbReference type="InterPro" id="IPR033335">
    <property type="entry name" value="JUPITER"/>
</dbReference>
<gene>
    <name evidence="8" type="ORF">GDO81_016726</name>
</gene>
<evidence type="ECO:0000256" key="5">
    <source>
        <dbReference type="ARBA" id="ARBA00022553"/>
    </source>
</evidence>
<evidence type="ECO:0000256" key="7">
    <source>
        <dbReference type="SAM" id="MobiDB-lite"/>
    </source>
</evidence>
<evidence type="ECO:0000256" key="6">
    <source>
        <dbReference type="ARBA" id="ARBA00023242"/>
    </source>
</evidence>
<keyword evidence="9" id="KW-1185">Reference proteome</keyword>
<keyword evidence="5" id="KW-0597">Phosphoprotein</keyword>
<dbReference type="EMBL" id="WNYA01000008">
    <property type="protein sequence ID" value="KAG8557764.1"/>
    <property type="molecule type" value="Genomic_DNA"/>
</dbReference>
<dbReference type="Proteomes" id="UP000824782">
    <property type="component" value="Unassembled WGS sequence"/>
</dbReference>
<feature type="compositionally biased region" description="Basic and acidic residues" evidence="7">
    <location>
        <begin position="142"/>
        <end position="156"/>
    </location>
</feature>
<evidence type="ECO:0000256" key="2">
    <source>
        <dbReference type="ARBA" id="ARBA00004496"/>
    </source>
</evidence>